<evidence type="ECO:0008006" key="8">
    <source>
        <dbReference type="Google" id="ProtNLM"/>
    </source>
</evidence>
<dbReference type="GeneID" id="30197941"/>
<dbReference type="Proteomes" id="UP000094112">
    <property type="component" value="Unassembled WGS sequence"/>
</dbReference>
<feature type="transmembrane region" description="Helical" evidence="5">
    <location>
        <begin position="151"/>
        <end position="175"/>
    </location>
</feature>
<feature type="transmembrane region" description="Helical" evidence="5">
    <location>
        <begin position="430"/>
        <end position="449"/>
    </location>
</feature>
<reference evidence="6 7" key="1">
    <citation type="journal article" date="2016" name="Proc. Natl. Acad. Sci. U.S.A.">
        <title>Comparative genomics of biotechnologically important yeasts.</title>
        <authorList>
            <person name="Riley R."/>
            <person name="Haridas S."/>
            <person name="Wolfe K.H."/>
            <person name="Lopes M.R."/>
            <person name="Hittinger C.T."/>
            <person name="Goeker M."/>
            <person name="Salamov A.A."/>
            <person name="Wisecaver J.H."/>
            <person name="Long T.M."/>
            <person name="Calvey C.H."/>
            <person name="Aerts A.L."/>
            <person name="Barry K.W."/>
            <person name="Choi C."/>
            <person name="Clum A."/>
            <person name="Coughlan A.Y."/>
            <person name="Deshpande S."/>
            <person name="Douglass A.P."/>
            <person name="Hanson S.J."/>
            <person name="Klenk H.-P."/>
            <person name="LaButti K.M."/>
            <person name="Lapidus A."/>
            <person name="Lindquist E.A."/>
            <person name="Lipzen A.M."/>
            <person name="Meier-Kolthoff J.P."/>
            <person name="Ohm R.A."/>
            <person name="Otillar R.P."/>
            <person name="Pangilinan J.L."/>
            <person name="Peng Y."/>
            <person name="Rokas A."/>
            <person name="Rosa C.A."/>
            <person name="Scheuner C."/>
            <person name="Sibirny A.A."/>
            <person name="Slot J.C."/>
            <person name="Stielow J.B."/>
            <person name="Sun H."/>
            <person name="Kurtzman C.P."/>
            <person name="Blackwell M."/>
            <person name="Grigoriev I.V."/>
            <person name="Jeffries T.W."/>
        </authorList>
    </citation>
    <scope>NUCLEOTIDE SEQUENCE [LARGE SCALE GENOMIC DNA]</scope>
    <source>
        <strain evidence="7">ATCC 58044 / CBS 1984 / NCYC 433 / NRRL Y-366-8</strain>
    </source>
</reference>
<proteinExistence type="predicted"/>
<feature type="transmembrane region" description="Helical" evidence="5">
    <location>
        <begin position="235"/>
        <end position="256"/>
    </location>
</feature>
<dbReference type="Gene3D" id="1.20.1740.10">
    <property type="entry name" value="Amino acid/polyamine transporter I"/>
    <property type="match status" value="1"/>
</dbReference>
<dbReference type="InterPro" id="IPR050598">
    <property type="entry name" value="AminoAcid_Transporter"/>
</dbReference>
<evidence type="ECO:0000256" key="4">
    <source>
        <dbReference type="ARBA" id="ARBA00023136"/>
    </source>
</evidence>
<organism evidence="6 7">
    <name type="scientific">Wickerhamomyces anomalus (strain ATCC 58044 / CBS 1984 / NCYC 433 / NRRL Y-366-8)</name>
    <name type="common">Yeast</name>
    <name type="synonym">Hansenula anomala</name>
    <dbReference type="NCBI Taxonomy" id="683960"/>
    <lineage>
        <taxon>Eukaryota</taxon>
        <taxon>Fungi</taxon>
        <taxon>Dikarya</taxon>
        <taxon>Ascomycota</taxon>
        <taxon>Saccharomycotina</taxon>
        <taxon>Saccharomycetes</taxon>
        <taxon>Phaffomycetales</taxon>
        <taxon>Wickerhamomycetaceae</taxon>
        <taxon>Wickerhamomyces</taxon>
    </lineage>
</organism>
<dbReference type="AlphaFoldDB" id="A0A1E3P3I2"/>
<evidence type="ECO:0000313" key="6">
    <source>
        <dbReference type="EMBL" id="ODQ59868.1"/>
    </source>
</evidence>
<dbReference type="Pfam" id="PF13520">
    <property type="entry name" value="AA_permease_2"/>
    <property type="match status" value="1"/>
</dbReference>
<comment type="subcellular location">
    <subcellularLocation>
        <location evidence="1">Membrane</location>
        <topology evidence="1">Multi-pass membrane protein</topology>
    </subcellularLocation>
</comment>
<dbReference type="PANTHER" id="PTHR11785">
    <property type="entry name" value="AMINO ACID TRANSPORTER"/>
    <property type="match status" value="1"/>
</dbReference>
<evidence type="ECO:0000256" key="2">
    <source>
        <dbReference type="ARBA" id="ARBA00022692"/>
    </source>
</evidence>
<dbReference type="InterPro" id="IPR002293">
    <property type="entry name" value="AA/rel_permease1"/>
</dbReference>
<evidence type="ECO:0000313" key="7">
    <source>
        <dbReference type="Proteomes" id="UP000094112"/>
    </source>
</evidence>
<dbReference type="GO" id="GO:0016020">
    <property type="term" value="C:membrane"/>
    <property type="evidence" value="ECO:0007669"/>
    <property type="project" value="UniProtKB-SubCell"/>
</dbReference>
<feature type="transmembrane region" description="Helical" evidence="5">
    <location>
        <begin position="358"/>
        <end position="377"/>
    </location>
</feature>
<feature type="transmembrane region" description="Helical" evidence="5">
    <location>
        <begin position="324"/>
        <end position="346"/>
    </location>
</feature>
<evidence type="ECO:0000256" key="3">
    <source>
        <dbReference type="ARBA" id="ARBA00022989"/>
    </source>
</evidence>
<dbReference type="STRING" id="683960.A0A1E3P3I2"/>
<name>A0A1E3P3I2_WICAA</name>
<feature type="non-terminal residue" evidence="6">
    <location>
        <position position="1"/>
    </location>
</feature>
<dbReference type="RefSeq" id="XP_019039075.1">
    <property type="nucleotide sequence ID" value="XM_019180695.1"/>
</dbReference>
<dbReference type="PIRSF" id="PIRSF006060">
    <property type="entry name" value="AA_transporter"/>
    <property type="match status" value="1"/>
</dbReference>
<keyword evidence="3 5" id="KW-1133">Transmembrane helix</keyword>
<gene>
    <name evidence="6" type="ORF">WICANDRAFT_16512</name>
</gene>
<dbReference type="GO" id="GO:0015179">
    <property type="term" value="F:L-amino acid transmembrane transporter activity"/>
    <property type="evidence" value="ECO:0007669"/>
    <property type="project" value="TreeGrafter"/>
</dbReference>
<feature type="transmembrane region" description="Helical" evidence="5">
    <location>
        <begin position="398"/>
        <end position="418"/>
    </location>
</feature>
<dbReference type="EMBL" id="KV454210">
    <property type="protein sequence ID" value="ODQ59868.1"/>
    <property type="molecule type" value="Genomic_DNA"/>
</dbReference>
<keyword evidence="2 5" id="KW-0812">Transmembrane</keyword>
<accession>A0A1E3P3I2</accession>
<feature type="non-terminal residue" evidence="6">
    <location>
        <position position="450"/>
    </location>
</feature>
<feature type="transmembrane region" description="Helical" evidence="5">
    <location>
        <begin position="80"/>
        <end position="101"/>
    </location>
</feature>
<dbReference type="PANTHER" id="PTHR11785:SF382">
    <property type="entry name" value="LOW-AFFINITY METHIONINE PERMEASE"/>
    <property type="match status" value="1"/>
</dbReference>
<dbReference type="OrthoDB" id="5982228at2759"/>
<evidence type="ECO:0000256" key="5">
    <source>
        <dbReference type="SAM" id="Phobius"/>
    </source>
</evidence>
<keyword evidence="7" id="KW-1185">Reference proteome</keyword>
<evidence type="ECO:0000256" key="1">
    <source>
        <dbReference type="ARBA" id="ARBA00004141"/>
    </source>
</evidence>
<feature type="transmembrane region" description="Helical" evidence="5">
    <location>
        <begin position="286"/>
        <end position="304"/>
    </location>
</feature>
<protein>
    <recommendedName>
        <fullName evidence="8">Amino acid permease/ SLC12A domain-containing protein</fullName>
    </recommendedName>
</protein>
<feature type="transmembrane region" description="Helical" evidence="5">
    <location>
        <begin position="37"/>
        <end position="59"/>
    </location>
</feature>
<feature type="transmembrane region" description="Helical" evidence="5">
    <location>
        <begin position="121"/>
        <end position="139"/>
    </location>
</feature>
<sequence length="450" mass="50409">LGVFACMSLIINKMIGTGIFSTPALIFYLCGNIGTSLILWLIGGIVTFCGLSVYLEFGLELPFNGGEKNYLQRVFTRPRKLIDCVYAAQIVLLGFSSGNSYAFGKYVLFAMTGKRDGEDDWISRVIGVGVITFAIYLHVFHSGLSTRIFTILGFIKVFILALIISLGFLVFVGLIDIDQNDNFSNIWLNYDGFSGNSYNLSVGLLQVIYSFKGWENANYVLSEIKNPHKTLKISAPLSVLLTTGLYFLVILSYYLVIPKEEFKSSGVLIAGVFFNKIFGESITSRVLPIMISLSNLGNVFAVSFSHSRINQELAKESLLPYSKWLSHLPNSMFLHWLVTVLVLILPPNGDVYQFVVNLYSYPGTWINILVTLGLFYLQYNRVKEGWGCKDEEHRWHSYWAVSFVFLMANVFLAVFPFVPPPVLSDNGYPYFVFPVTGVSVLLSGGVYWAV</sequence>
<keyword evidence="4 5" id="KW-0472">Membrane</keyword>